<dbReference type="AlphaFoldDB" id="A0AA97I390"/>
<feature type="binding site" evidence="9">
    <location>
        <position position="68"/>
    </location>
    <ligand>
        <name>Mg(2+)</name>
        <dbReference type="ChEBI" id="CHEBI:18420"/>
    </ligand>
</feature>
<evidence type="ECO:0000259" key="12">
    <source>
        <dbReference type="Pfam" id="PF02581"/>
    </source>
</evidence>
<dbReference type="GO" id="GO:0009228">
    <property type="term" value="P:thiamine biosynthetic process"/>
    <property type="evidence" value="ECO:0007669"/>
    <property type="project" value="UniProtKB-KW"/>
</dbReference>
<feature type="binding site" evidence="9">
    <location>
        <position position="67"/>
    </location>
    <ligand>
        <name>4-amino-2-methyl-5-(diphosphooxymethyl)pyrimidine</name>
        <dbReference type="ChEBI" id="CHEBI:57841"/>
    </ligand>
</feature>
<evidence type="ECO:0000313" key="13">
    <source>
        <dbReference type="EMBL" id="WOF17100.1"/>
    </source>
</evidence>
<keyword evidence="14" id="KW-1185">Reference proteome</keyword>
<keyword evidence="5 9" id="KW-0784">Thiamine biosynthesis</keyword>
<dbReference type="PANTHER" id="PTHR20857:SF23">
    <property type="entry name" value="THIAMINE BIOSYNTHETIC BIFUNCTIONAL ENZYME"/>
    <property type="match status" value="1"/>
</dbReference>
<evidence type="ECO:0000256" key="2">
    <source>
        <dbReference type="ARBA" id="ARBA00022679"/>
    </source>
</evidence>
<dbReference type="PANTHER" id="PTHR20857">
    <property type="entry name" value="THIAMINE-PHOSPHATE PYROPHOSPHORYLASE"/>
    <property type="match status" value="1"/>
</dbReference>
<dbReference type="Pfam" id="PF02581">
    <property type="entry name" value="TMP-TENI"/>
    <property type="match status" value="1"/>
</dbReference>
<comment type="pathway">
    <text evidence="1 9 11">Cofactor biosynthesis; thiamine diphosphate biosynthesis; thiamine phosphate from 4-amino-2-methyl-5-diphosphomethylpyrimidine and 4-methyl-5-(2-phosphoethyl)-thiazole: step 1/1.</text>
</comment>
<dbReference type="HAMAP" id="MF_00097">
    <property type="entry name" value="TMP_synthase"/>
    <property type="match status" value="1"/>
</dbReference>
<evidence type="ECO:0000256" key="1">
    <source>
        <dbReference type="ARBA" id="ARBA00005165"/>
    </source>
</evidence>
<comment type="similarity">
    <text evidence="9 10">Belongs to the thiamine-phosphate synthase family.</text>
</comment>
<comment type="function">
    <text evidence="9">Condenses 4-methyl-5-(beta-hydroxyethyl)thiazole monophosphate (THZ-P) and 2-methyl-4-amino-5-hydroxymethyl pyrimidine pyrophosphate (HMP-PP) to form thiamine monophosphate (TMP).</text>
</comment>
<name>A0AA97I390_9EURY</name>
<comment type="catalytic activity">
    <reaction evidence="6 9 10">
        <text>4-methyl-5-(2-phosphooxyethyl)-thiazole + 4-amino-2-methyl-5-(diphosphooxymethyl)pyrimidine + H(+) = thiamine phosphate + diphosphate</text>
        <dbReference type="Rhea" id="RHEA:22328"/>
        <dbReference type="ChEBI" id="CHEBI:15378"/>
        <dbReference type="ChEBI" id="CHEBI:33019"/>
        <dbReference type="ChEBI" id="CHEBI:37575"/>
        <dbReference type="ChEBI" id="CHEBI:57841"/>
        <dbReference type="ChEBI" id="CHEBI:58296"/>
        <dbReference type="EC" id="2.5.1.3"/>
    </reaction>
</comment>
<dbReference type="Gene3D" id="3.20.20.70">
    <property type="entry name" value="Aldolase class I"/>
    <property type="match status" value="1"/>
</dbReference>
<keyword evidence="3 9" id="KW-0479">Metal-binding</keyword>
<protein>
    <recommendedName>
        <fullName evidence="9">Thiamine-phosphate synthase</fullName>
        <shortName evidence="9">TP synthase</shortName>
        <shortName evidence="9">TPS</shortName>
        <ecNumber evidence="9">2.5.1.3</ecNumber>
    </recommendedName>
    <alternativeName>
        <fullName evidence="9">Thiamine-phosphate pyrophosphorylase</fullName>
        <shortName evidence="9">TMP pyrophosphorylase</shortName>
        <shortName evidence="9">TMP-PPase</shortName>
    </alternativeName>
</protein>
<dbReference type="GeneID" id="85230632"/>
<dbReference type="SUPFAM" id="SSF51391">
    <property type="entry name" value="Thiamin phosphate synthase"/>
    <property type="match status" value="1"/>
</dbReference>
<keyword evidence="2 9" id="KW-0808">Transferase</keyword>
<evidence type="ECO:0000256" key="8">
    <source>
        <dbReference type="ARBA" id="ARBA00047883"/>
    </source>
</evidence>
<dbReference type="CDD" id="cd00564">
    <property type="entry name" value="TMP_TenI"/>
    <property type="match status" value="1"/>
</dbReference>
<dbReference type="InterPro" id="IPR036206">
    <property type="entry name" value="ThiamineP_synth_sf"/>
</dbReference>
<evidence type="ECO:0000313" key="14">
    <source>
        <dbReference type="Proteomes" id="UP001301797"/>
    </source>
</evidence>
<feature type="binding site" evidence="9">
    <location>
        <position position="163"/>
    </location>
    <ligand>
        <name>2-[(2R,5Z)-2-carboxy-4-methylthiazol-5(2H)-ylidene]ethyl phosphate</name>
        <dbReference type="ChEBI" id="CHEBI:62899"/>
    </ligand>
</feature>
<dbReference type="InterPro" id="IPR034291">
    <property type="entry name" value="TMP_synthase"/>
</dbReference>
<feature type="binding site" evidence="9">
    <location>
        <begin position="132"/>
        <end position="134"/>
    </location>
    <ligand>
        <name>2-[(2R,5Z)-2-carboxy-4-methylthiazol-5(2H)-ylidene]ethyl phosphate</name>
        <dbReference type="ChEBI" id="CHEBI:62899"/>
    </ligand>
</feature>
<evidence type="ECO:0000256" key="4">
    <source>
        <dbReference type="ARBA" id="ARBA00022842"/>
    </source>
</evidence>
<feature type="binding site" evidence="9">
    <location>
        <position position="106"/>
    </location>
    <ligand>
        <name>4-amino-2-methyl-5-(diphosphooxymethyl)pyrimidine</name>
        <dbReference type="ChEBI" id="CHEBI:57841"/>
    </ligand>
</feature>
<dbReference type="RefSeq" id="WP_317136557.1">
    <property type="nucleotide sequence ID" value="NZ_CP043875.1"/>
</dbReference>
<comment type="catalytic activity">
    <reaction evidence="7 9 10">
        <text>2-(2-carboxy-4-methylthiazol-5-yl)ethyl phosphate + 4-amino-2-methyl-5-(diphosphooxymethyl)pyrimidine + 2 H(+) = thiamine phosphate + CO2 + diphosphate</text>
        <dbReference type="Rhea" id="RHEA:47848"/>
        <dbReference type="ChEBI" id="CHEBI:15378"/>
        <dbReference type="ChEBI" id="CHEBI:16526"/>
        <dbReference type="ChEBI" id="CHEBI:33019"/>
        <dbReference type="ChEBI" id="CHEBI:37575"/>
        <dbReference type="ChEBI" id="CHEBI:57841"/>
        <dbReference type="ChEBI" id="CHEBI:62890"/>
        <dbReference type="EC" id="2.5.1.3"/>
    </reaction>
</comment>
<dbReference type="GO" id="GO:0005737">
    <property type="term" value="C:cytoplasm"/>
    <property type="evidence" value="ECO:0007669"/>
    <property type="project" value="TreeGrafter"/>
</dbReference>
<proteinExistence type="inferred from homology"/>
<dbReference type="Proteomes" id="UP001301797">
    <property type="component" value="Chromosome"/>
</dbReference>
<sequence>MAYDLYVVTDEGLGNGLSHTEIARLSILGGADAVQLRDKNMPCREMVRVASEIADIAKENGALFFVNDRLDVALASGANGVHLGQDDLPLEYARAIVPGDFLIGVSVGNVKEAVLAEDGGADYIALSPTFNTGSKDDAGPGHGLLELSKISSRVSIPILGIGGIGVHNAADVISAGANGVAVISAVVSQQDIPSAAYEMKEAIRSAKDSRAGF</sequence>
<dbReference type="GO" id="GO:0000287">
    <property type="term" value="F:magnesium ion binding"/>
    <property type="evidence" value="ECO:0007669"/>
    <property type="project" value="UniProtKB-UniRule"/>
</dbReference>
<dbReference type="FunFam" id="3.20.20.70:FF:000096">
    <property type="entry name" value="Thiamine-phosphate synthase"/>
    <property type="match status" value="1"/>
</dbReference>
<dbReference type="NCBIfam" id="TIGR00693">
    <property type="entry name" value="thiE"/>
    <property type="match status" value="1"/>
</dbReference>
<feature type="binding site" evidence="9">
    <location>
        <position position="87"/>
    </location>
    <ligand>
        <name>Mg(2+)</name>
        <dbReference type="ChEBI" id="CHEBI:18420"/>
    </ligand>
</feature>
<evidence type="ECO:0000256" key="6">
    <source>
        <dbReference type="ARBA" id="ARBA00047334"/>
    </source>
</evidence>
<evidence type="ECO:0000256" key="11">
    <source>
        <dbReference type="RuleBase" id="RU004253"/>
    </source>
</evidence>
<evidence type="ECO:0000256" key="7">
    <source>
        <dbReference type="ARBA" id="ARBA00047851"/>
    </source>
</evidence>
<evidence type="ECO:0000256" key="3">
    <source>
        <dbReference type="ARBA" id="ARBA00022723"/>
    </source>
</evidence>
<feature type="binding site" evidence="9">
    <location>
        <begin position="35"/>
        <end position="39"/>
    </location>
    <ligand>
        <name>4-amino-2-methyl-5-(diphosphooxymethyl)pyrimidine</name>
        <dbReference type="ChEBI" id="CHEBI:57841"/>
    </ligand>
</feature>
<feature type="domain" description="Thiamine phosphate synthase/TenI" evidence="12">
    <location>
        <begin position="5"/>
        <end position="186"/>
    </location>
</feature>
<feature type="binding site" evidence="9">
    <location>
        <position position="135"/>
    </location>
    <ligand>
        <name>4-amino-2-methyl-5-(diphosphooxymethyl)pyrimidine</name>
        <dbReference type="ChEBI" id="CHEBI:57841"/>
    </ligand>
</feature>
<accession>A0AA97I390</accession>
<dbReference type="GO" id="GO:0009229">
    <property type="term" value="P:thiamine diphosphate biosynthetic process"/>
    <property type="evidence" value="ECO:0007669"/>
    <property type="project" value="UniProtKB-UniRule"/>
</dbReference>
<dbReference type="InterPro" id="IPR022998">
    <property type="entry name" value="ThiamineP_synth_TenI"/>
</dbReference>
<evidence type="ECO:0000256" key="5">
    <source>
        <dbReference type="ARBA" id="ARBA00022977"/>
    </source>
</evidence>
<comment type="catalytic activity">
    <reaction evidence="8 9 10">
        <text>2-[(2R,5Z)-2-carboxy-4-methylthiazol-5(2H)-ylidene]ethyl phosphate + 4-amino-2-methyl-5-(diphosphooxymethyl)pyrimidine + 2 H(+) = thiamine phosphate + CO2 + diphosphate</text>
        <dbReference type="Rhea" id="RHEA:47844"/>
        <dbReference type="ChEBI" id="CHEBI:15378"/>
        <dbReference type="ChEBI" id="CHEBI:16526"/>
        <dbReference type="ChEBI" id="CHEBI:33019"/>
        <dbReference type="ChEBI" id="CHEBI:37575"/>
        <dbReference type="ChEBI" id="CHEBI:57841"/>
        <dbReference type="ChEBI" id="CHEBI:62899"/>
        <dbReference type="EC" id="2.5.1.3"/>
    </reaction>
</comment>
<feature type="binding site" evidence="9">
    <location>
        <begin position="183"/>
        <end position="184"/>
    </location>
    <ligand>
        <name>2-[(2R,5Z)-2-carboxy-4-methylthiazol-5(2H)-ylidene]ethyl phosphate</name>
        <dbReference type="ChEBI" id="CHEBI:62899"/>
    </ligand>
</feature>
<dbReference type="EMBL" id="CP043875">
    <property type="protein sequence ID" value="WOF17100.1"/>
    <property type="molecule type" value="Genomic_DNA"/>
</dbReference>
<dbReference type="GO" id="GO:0004789">
    <property type="term" value="F:thiamine-phosphate diphosphorylase activity"/>
    <property type="evidence" value="ECO:0007669"/>
    <property type="project" value="UniProtKB-UniRule"/>
</dbReference>
<reference evidence="13 14" key="1">
    <citation type="submission" date="2019-09" db="EMBL/GenBank/DDBJ databases">
        <title>The complete genome of Methanoplanus sp. FWC-SCC4.</title>
        <authorList>
            <person name="Chen S.-C."/>
            <person name="Zhou Y.-Z."/>
            <person name="Lai M.-C."/>
        </authorList>
    </citation>
    <scope>NUCLEOTIDE SEQUENCE [LARGE SCALE GENOMIC DNA]</scope>
    <source>
        <strain evidence="13 14">FWC-SCC4</strain>
    </source>
</reference>
<gene>
    <name evidence="9 13" type="primary">thiE</name>
    <name evidence="13" type="ORF">F1737_10645</name>
</gene>
<keyword evidence="4 9" id="KW-0460">Magnesium</keyword>
<comment type="cofactor">
    <cofactor evidence="9">
        <name>Mg(2+)</name>
        <dbReference type="ChEBI" id="CHEBI:18420"/>
    </cofactor>
    <text evidence="9">Binds 1 Mg(2+) ion per subunit.</text>
</comment>
<dbReference type="EC" id="2.5.1.3" evidence="9"/>
<evidence type="ECO:0000256" key="10">
    <source>
        <dbReference type="RuleBase" id="RU003826"/>
    </source>
</evidence>
<dbReference type="KEGG" id="mefw:F1737_10645"/>
<evidence type="ECO:0000256" key="9">
    <source>
        <dbReference type="HAMAP-Rule" id="MF_00097"/>
    </source>
</evidence>
<organism evidence="13 14">
    <name type="scientific">Methanochimaera problematica</name>
    <dbReference type="NCBI Taxonomy" id="2609417"/>
    <lineage>
        <taxon>Archaea</taxon>
        <taxon>Methanobacteriati</taxon>
        <taxon>Methanobacteriota</taxon>
        <taxon>Stenosarchaea group</taxon>
        <taxon>Methanomicrobia</taxon>
        <taxon>Methanomicrobiales</taxon>
        <taxon>Methanomicrobiaceae</taxon>
        <taxon>Methanochimaera</taxon>
    </lineage>
</organism>
<dbReference type="InterPro" id="IPR013785">
    <property type="entry name" value="Aldolase_TIM"/>
</dbReference>